<dbReference type="PANTHER" id="PTHR36933:SF1">
    <property type="entry name" value="SLL0788 PROTEIN"/>
    <property type="match status" value="1"/>
</dbReference>
<sequence length="208" mass="22233">MTTTVRRAARATAFVLSLGLALAACSQSDDDAGGEEPTPSSETTASVAAEHNEADTQFAQMMIVHHQGALEMAQLATEKATTPEVQDLAGRITAAQQPEIDLMTGWLEDWGEETSASMDGMEGMDHSGMDMNGMDQEQAMADLQGLEGAEFDKQFLQTMTAHHEGAIDMAQAEIEDGVNEEATALARQIIDAQTQEIAEMGNIERSIG</sequence>
<dbReference type="AlphaFoldDB" id="A0A2W5XQ90"/>
<reference evidence="4 5" key="1">
    <citation type="submission" date="2018-06" db="EMBL/GenBank/DDBJ databases">
        <title>Whole genome sequencing of a novel hydrocarbon degrading bacterial strain, PW21 isolated from oil contaminated produced water sample.</title>
        <authorList>
            <person name="Nagkirti P."/>
            <person name="Shaikh A."/>
            <person name="Gowdaman V."/>
            <person name="Engineer A.E."/>
            <person name="Dagar S."/>
            <person name="Dhakephalkar P.K."/>
        </authorList>
    </citation>
    <scope>NUCLEOTIDE SEQUENCE [LARGE SCALE GENOMIC DNA]</scope>
    <source>
        <strain evidence="4 5">PW21</strain>
    </source>
</reference>
<accession>A0A2W5XQ90</accession>
<evidence type="ECO:0000313" key="4">
    <source>
        <dbReference type="EMBL" id="PZR51668.1"/>
    </source>
</evidence>
<organism evidence="4 5">
    <name type="scientific">Xylanimonas oleitrophica</name>
    <dbReference type="NCBI Taxonomy" id="2607479"/>
    <lineage>
        <taxon>Bacteria</taxon>
        <taxon>Bacillati</taxon>
        <taxon>Actinomycetota</taxon>
        <taxon>Actinomycetes</taxon>
        <taxon>Micrococcales</taxon>
        <taxon>Promicromonosporaceae</taxon>
        <taxon>Xylanimonas</taxon>
    </lineage>
</organism>
<evidence type="ECO:0000313" key="5">
    <source>
        <dbReference type="Proteomes" id="UP000248783"/>
    </source>
</evidence>
<evidence type="ECO:0000259" key="3">
    <source>
        <dbReference type="Pfam" id="PF03713"/>
    </source>
</evidence>
<dbReference type="InterPro" id="IPR012347">
    <property type="entry name" value="Ferritin-like"/>
</dbReference>
<gene>
    <name evidence="4" type="ORF">DNL40_15500</name>
</gene>
<feature type="domain" description="DUF305" evidence="3">
    <location>
        <begin position="55"/>
        <end position="202"/>
    </location>
</feature>
<dbReference type="Gene3D" id="1.20.1260.10">
    <property type="match status" value="1"/>
</dbReference>
<dbReference type="InterPro" id="IPR005183">
    <property type="entry name" value="DUF305_CopM-like"/>
</dbReference>
<feature type="chain" id="PRO_5015996481" evidence="2">
    <location>
        <begin position="24"/>
        <end position="208"/>
    </location>
</feature>
<feature type="region of interest" description="Disordered" evidence="1">
    <location>
        <begin position="27"/>
        <end position="47"/>
    </location>
</feature>
<keyword evidence="2" id="KW-0732">Signal</keyword>
<dbReference type="Proteomes" id="UP000248783">
    <property type="component" value="Unassembled WGS sequence"/>
</dbReference>
<keyword evidence="5" id="KW-1185">Reference proteome</keyword>
<proteinExistence type="predicted"/>
<dbReference type="RefSeq" id="WP_111252163.1">
    <property type="nucleotide sequence ID" value="NZ_QKWH01000018.1"/>
</dbReference>
<evidence type="ECO:0000256" key="2">
    <source>
        <dbReference type="SAM" id="SignalP"/>
    </source>
</evidence>
<protein>
    <submittedName>
        <fullName evidence="4">DUF305 domain-containing protein</fullName>
    </submittedName>
</protein>
<dbReference type="EMBL" id="QKWH01000018">
    <property type="protein sequence ID" value="PZR51668.1"/>
    <property type="molecule type" value="Genomic_DNA"/>
</dbReference>
<feature type="signal peptide" evidence="2">
    <location>
        <begin position="1"/>
        <end position="23"/>
    </location>
</feature>
<evidence type="ECO:0000256" key="1">
    <source>
        <dbReference type="SAM" id="MobiDB-lite"/>
    </source>
</evidence>
<dbReference type="PROSITE" id="PS51257">
    <property type="entry name" value="PROKAR_LIPOPROTEIN"/>
    <property type="match status" value="1"/>
</dbReference>
<comment type="caution">
    <text evidence="4">The sequence shown here is derived from an EMBL/GenBank/DDBJ whole genome shotgun (WGS) entry which is preliminary data.</text>
</comment>
<name>A0A2W5XQ90_9MICO</name>
<dbReference type="Pfam" id="PF03713">
    <property type="entry name" value="DUF305"/>
    <property type="match status" value="1"/>
</dbReference>
<dbReference type="PANTHER" id="PTHR36933">
    <property type="entry name" value="SLL0788 PROTEIN"/>
    <property type="match status" value="1"/>
</dbReference>